<proteinExistence type="predicted"/>
<reference evidence="1 2" key="1">
    <citation type="submission" date="2018-12" db="EMBL/GenBank/DDBJ databases">
        <authorList>
            <person name="Li S."/>
            <person name="Yang R."/>
            <person name="Chen G."/>
            <person name="Zou L."/>
            <person name="Zhang C."/>
            <person name="Chen Y."/>
            <person name="Liu Z."/>
            <person name="Li Y."/>
            <person name="Yan Y."/>
            <person name="Huang M."/>
            <person name="Chen T."/>
        </authorList>
    </citation>
    <scope>NUCLEOTIDE SEQUENCE [LARGE SCALE GENOMIC DNA]</scope>
    <source>
        <strain evidence="1 2">1257</strain>
    </source>
</reference>
<evidence type="ECO:0000313" key="2">
    <source>
        <dbReference type="Proteomes" id="UP000268230"/>
    </source>
</evidence>
<dbReference type="Proteomes" id="UP000268230">
    <property type="component" value="Chromosome"/>
</dbReference>
<protein>
    <recommendedName>
        <fullName evidence="3">NTF2 fold immunity protein domain-containing protein</fullName>
    </recommendedName>
</protein>
<evidence type="ECO:0000313" key="1">
    <source>
        <dbReference type="EMBL" id="AZL70626.1"/>
    </source>
</evidence>
<sequence>MDVVRFLEGFLKRMLAWEVEYHKRRRSNEYKTSAEERLKADIETKAKLAVIFEECLSRKANEAIARSRLDLLNTGRPPEFAQAVIVGSQKESGGIFFIETFNAKSLVSYRRYSVVVECGQLKINALYGRASEGAKWSSRESI</sequence>
<organism evidence="1 2">
    <name type="scientific">Pseudomonas entomophila</name>
    <dbReference type="NCBI Taxonomy" id="312306"/>
    <lineage>
        <taxon>Bacteria</taxon>
        <taxon>Pseudomonadati</taxon>
        <taxon>Pseudomonadota</taxon>
        <taxon>Gammaproteobacteria</taxon>
        <taxon>Pseudomonadales</taxon>
        <taxon>Pseudomonadaceae</taxon>
        <taxon>Pseudomonas</taxon>
    </lineage>
</organism>
<accession>A0A3Q8U3F1</accession>
<dbReference type="OrthoDB" id="9152256at2"/>
<name>A0A3Q8U3F1_9PSED</name>
<gene>
    <name evidence="1" type="ORF">EJA05_24105</name>
</gene>
<evidence type="ECO:0008006" key="3">
    <source>
        <dbReference type="Google" id="ProtNLM"/>
    </source>
</evidence>
<dbReference type="KEGG" id="pory:EJA05_24105"/>
<dbReference type="EMBL" id="CP034338">
    <property type="protein sequence ID" value="AZL70626.1"/>
    <property type="molecule type" value="Genomic_DNA"/>
</dbReference>
<dbReference type="AlphaFoldDB" id="A0A3Q8U3F1"/>